<sequence>MGVSYKKLFKLLIDRDMKKKDLRIAAGLSPASVSKLAKDEYVSMEVLVKVCHALRVDVGDIMEVLDDEK</sequence>
<dbReference type="SUPFAM" id="SSF47413">
    <property type="entry name" value="lambda repressor-like DNA-binding domains"/>
    <property type="match status" value="1"/>
</dbReference>
<dbReference type="GO" id="GO:0003677">
    <property type="term" value="F:DNA binding"/>
    <property type="evidence" value="ECO:0007669"/>
    <property type="project" value="InterPro"/>
</dbReference>
<reference evidence="2" key="2">
    <citation type="journal article" date="2021" name="PeerJ">
        <title>Extensive microbial diversity within the chicken gut microbiome revealed by metagenomics and culture.</title>
        <authorList>
            <person name="Gilroy R."/>
            <person name="Ravi A."/>
            <person name="Getino M."/>
            <person name="Pursley I."/>
            <person name="Horton D.L."/>
            <person name="Alikhan N.F."/>
            <person name="Baker D."/>
            <person name="Gharbi K."/>
            <person name="Hall N."/>
            <person name="Watson M."/>
            <person name="Adriaenssens E.M."/>
            <person name="Foster-Nyarko E."/>
            <person name="Jarju S."/>
            <person name="Secka A."/>
            <person name="Antonio M."/>
            <person name="Oren A."/>
            <person name="Chaudhuri R.R."/>
            <person name="La Ragione R."/>
            <person name="Hildebrand F."/>
            <person name="Pallen M.J."/>
        </authorList>
    </citation>
    <scope>NUCLEOTIDE SEQUENCE</scope>
    <source>
        <strain evidence="2">ChiSjej1B19-3389</strain>
    </source>
</reference>
<evidence type="ECO:0000313" key="2">
    <source>
        <dbReference type="EMBL" id="HIQ80708.1"/>
    </source>
</evidence>
<dbReference type="Pfam" id="PF13443">
    <property type="entry name" value="HTH_26"/>
    <property type="match status" value="1"/>
</dbReference>
<dbReference type="Gene3D" id="1.10.260.40">
    <property type="entry name" value="lambda repressor-like DNA-binding domains"/>
    <property type="match status" value="1"/>
</dbReference>
<dbReference type="Proteomes" id="UP000886787">
    <property type="component" value="Unassembled WGS sequence"/>
</dbReference>
<dbReference type="AlphaFoldDB" id="A0A9D1CUN5"/>
<dbReference type="InterPro" id="IPR010982">
    <property type="entry name" value="Lambda_DNA-bd_dom_sf"/>
</dbReference>
<accession>A0A9D1CUN5</accession>
<dbReference type="EMBL" id="DVFW01000026">
    <property type="protein sequence ID" value="HIQ80708.1"/>
    <property type="molecule type" value="Genomic_DNA"/>
</dbReference>
<organism evidence="2 3">
    <name type="scientific">Candidatus Scatavimonas merdigallinarum</name>
    <dbReference type="NCBI Taxonomy" id="2840914"/>
    <lineage>
        <taxon>Bacteria</taxon>
        <taxon>Bacillati</taxon>
        <taxon>Bacillota</taxon>
        <taxon>Clostridia</taxon>
        <taxon>Eubacteriales</taxon>
        <taxon>Oscillospiraceae</taxon>
        <taxon>Oscillospiraceae incertae sedis</taxon>
        <taxon>Candidatus Scatavimonas</taxon>
    </lineage>
</organism>
<protein>
    <submittedName>
        <fullName evidence="2">Helix-turn-helix transcriptional regulator</fullName>
    </submittedName>
</protein>
<gene>
    <name evidence="2" type="ORF">IAD32_05410</name>
</gene>
<feature type="domain" description="HTH cro/C1-type" evidence="1">
    <location>
        <begin position="25"/>
        <end position="61"/>
    </location>
</feature>
<evidence type="ECO:0000313" key="3">
    <source>
        <dbReference type="Proteomes" id="UP000886787"/>
    </source>
</evidence>
<comment type="caution">
    <text evidence="2">The sequence shown here is derived from an EMBL/GenBank/DDBJ whole genome shotgun (WGS) entry which is preliminary data.</text>
</comment>
<evidence type="ECO:0000259" key="1">
    <source>
        <dbReference type="PROSITE" id="PS50943"/>
    </source>
</evidence>
<reference evidence="2" key="1">
    <citation type="submission" date="2020-10" db="EMBL/GenBank/DDBJ databases">
        <authorList>
            <person name="Gilroy R."/>
        </authorList>
    </citation>
    <scope>NUCLEOTIDE SEQUENCE</scope>
    <source>
        <strain evidence="2">ChiSjej1B19-3389</strain>
    </source>
</reference>
<proteinExistence type="predicted"/>
<dbReference type="InterPro" id="IPR001387">
    <property type="entry name" value="Cro/C1-type_HTH"/>
</dbReference>
<dbReference type="PROSITE" id="PS50943">
    <property type="entry name" value="HTH_CROC1"/>
    <property type="match status" value="1"/>
</dbReference>
<name>A0A9D1CUN5_9FIRM</name>